<feature type="region of interest" description="Disordered" evidence="5">
    <location>
        <begin position="204"/>
        <end position="226"/>
    </location>
</feature>
<dbReference type="FunFam" id="1.25.40.630:FF:000001">
    <property type="entry name" value="Cleavage stimulation factor subunit 2"/>
    <property type="match status" value="1"/>
</dbReference>
<dbReference type="InterPro" id="IPR000504">
    <property type="entry name" value="RRM_dom"/>
</dbReference>
<evidence type="ECO:0000256" key="3">
    <source>
        <dbReference type="ARBA" id="ARBA00023242"/>
    </source>
</evidence>
<dbReference type="AlphaFoldDB" id="A0A8J4WEE3"/>
<comment type="caution">
    <text evidence="7">The sequence shown here is derived from an EMBL/GenBank/DDBJ whole genome shotgun (WGS) entry which is preliminary data.</text>
</comment>
<dbReference type="SUPFAM" id="SSF54928">
    <property type="entry name" value="RNA-binding domain, RBD"/>
    <property type="match status" value="1"/>
</dbReference>
<feature type="region of interest" description="Disordered" evidence="5">
    <location>
        <begin position="244"/>
        <end position="285"/>
    </location>
</feature>
<dbReference type="GO" id="GO:0005847">
    <property type="term" value="C:mRNA cleavage and polyadenylation specificity factor complex"/>
    <property type="evidence" value="ECO:0007669"/>
    <property type="project" value="TreeGrafter"/>
</dbReference>
<evidence type="ECO:0000259" key="6">
    <source>
        <dbReference type="PROSITE" id="PS50102"/>
    </source>
</evidence>
<comment type="subcellular location">
    <subcellularLocation>
        <location evidence="1">Nucleus</location>
    </subcellularLocation>
</comment>
<dbReference type="Pfam" id="PF14304">
    <property type="entry name" value="CSTF_C"/>
    <property type="match status" value="1"/>
</dbReference>
<keyword evidence="3" id="KW-0539">Nucleus</keyword>
<gene>
    <name evidence="7" type="ORF">PHET_09805</name>
</gene>
<evidence type="ECO:0000313" key="8">
    <source>
        <dbReference type="Proteomes" id="UP000748531"/>
    </source>
</evidence>
<name>A0A8J4WEE3_9TREM</name>
<dbReference type="PANTHER" id="PTHR45735">
    <property type="entry name" value="CLEAVAGE STIMULATION FACTOR SUBUNIT 2"/>
    <property type="match status" value="1"/>
</dbReference>
<protein>
    <submittedName>
        <fullName evidence="7">Cleavage stimulation factor subunit 2 tau variant</fullName>
    </submittedName>
</protein>
<feature type="domain" description="RRM" evidence="6">
    <location>
        <begin position="21"/>
        <end position="99"/>
    </location>
</feature>
<proteinExistence type="predicted"/>
<keyword evidence="2 4" id="KW-0694">RNA-binding</keyword>
<dbReference type="InterPro" id="IPR038192">
    <property type="entry name" value="CSTF_C_sf"/>
</dbReference>
<dbReference type="GO" id="GO:0031124">
    <property type="term" value="P:mRNA 3'-end processing"/>
    <property type="evidence" value="ECO:0007669"/>
    <property type="project" value="InterPro"/>
</dbReference>
<dbReference type="SMART" id="SM00360">
    <property type="entry name" value="RRM"/>
    <property type="match status" value="1"/>
</dbReference>
<dbReference type="Gene3D" id="1.25.40.630">
    <property type="match status" value="1"/>
</dbReference>
<dbReference type="PROSITE" id="PS50102">
    <property type="entry name" value="RRM"/>
    <property type="match status" value="1"/>
</dbReference>
<keyword evidence="8" id="KW-1185">Reference proteome</keyword>
<organism evidence="7 8">
    <name type="scientific">Paragonimus heterotremus</name>
    <dbReference type="NCBI Taxonomy" id="100268"/>
    <lineage>
        <taxon>Eukaryota</taxon>
        <taxon>Metazoa</taxon>
        <taxon>Spiralia</taxon>
        <taxon>Lophotrochozoa</taxon>
        <taxon>Platyhelminthes</taxon>
        <taxon>Trematoda</taxon>
        <taxon>Digenea</taxon>
        <taxon>Plagiorchiida</taxon>
        <taxon>Troglotremata</taxon>
        <taxon>Troglotrematidae</taxon>
        <taxon>Paragonimus</taxon>
    </lineage>
</organism>
<dbReference type="InterPro" id="IPR035979">
    <property type="entry name" value="RBD_domain_sf"/>
</dbReference>
<dbReference type="Gene3D" id="1.10.20.70">
    <property type="entry name" value="Transcription termination and cleavage factor, C-terminal domain"/>
    <property type="match status" value="1"/>
</dbReference>
<sequence>MSAMQPNFPLITKEAAEKTARSIFVGNIPYEATEEKLIELFGKAGPVIGFRLVYDRESGKPKGYGFCEYNNPAIAASALRNLQNIEFNGRPLRIGPAAGEQNSAELALSNPAVGPPLESPYGDTCDPQAAPEAISRAVASLPPEQMYELMKQMKLCIQNNPNEARNMLLQNPQLAYALLQAQIVMKIVDPKVAIAMLNRSHDQIPPAMPDEGESRTKTAVPISPSSASVTLPTQIITNTQAAQMMPPHAASTALHSANYPPHLGPVPMNAPGPHPAPYPFEQHSVNAPVNNSRISQFYPSAGVAPSGGAFPPGMPPPAQQQQQQQQQQPPPPMPYEYPGGAAPQGIPNPQMNFHPSGQLQMPPNARPVRPSAPQQPITPAIAAAAAASMGPNSLLAGQGEQEKVTLIMQQPITPAIAAAAAASMGPNSLLAGQGEQEKVTLIMQVLQLSDEQLAMLPDDQRRSIIILKEQLGKTGAI</sequence>
<dbReference type="InterPro" id="IPR012677">
    <property type="entry name" value="Nucleotide-bd_a/b_plait_sf"/>
</dbReference>
<dbReference type="OrthoDB" id="272703at2759"/>
<evidence type="ECO:0000313" key="7">
    <source>
        <dbReference type="EMBL" id="KAF5397089.1"/>
    </source>
</evidence>
<dbReference type="EMBL" id="LUCH01006803">
    <property type="protein sequence ID" value="KAF5397089.1"/>
    <property type="molecule type" value="Genomic_DNA"/>
</dbReference>
<feature type="region of interest" description="Disordered" evidence="5">
    <location>
        <begin position="297"/>
        <end position="375"/>
    </location>
</feature>
<feature type="compositionally biased region" description="Pro residues" evidence="5">
    <location>
        <begin position="262"/>
        <end position="278"/>
    </location>
</feature>
<evidence type="ECO:0000256" key="5">
    <source>
        <dbReference type="SAM" id="MobiDB-lite"/>
    </source>
</evidence>
<dbReference type="Pfam" id="PF14327">
    <property type="entry name" value="CSTF2_hinge"/>
    <property type="match status" value="1"/>
</dbReference>
<dbReference type="GO" id="GO:0003729">
    <property type="term" value="F:mRNA binding"/>
    <property type="evidence" value="ECO:0007669"/>
    <property type="project" value="TreeGrafter"/>
</dbReference>
<dbReference type="InterPro" id="IPR025742">
    <property type="entry name" value="CSTF2_hinge"/>
</dbReference>
<dbReference type="Pfam" id="PF00076">
    <property type="entry name" value="RRM_1"/>
    <property type="match status" value="1"/>
</dbReference>
<dbReference type="Proteomes" id="UP000748531">
    <property type="component" value="Unassembled WGS sequence"/>
</dbReference>
<dbReference type="PANTHER" id="PTHR45735:SF2">
    <property type="entry name" value="CLEAVAGE STIMULATION FACTOR SUBUNIT 2"/>
    <property type="match status" value="1"/>
</dbReference>
<feature type="compositionally biased region" description="Polar residues" evidence="5">
    <location>
        <begin position="347"/>
        <end position="361"/>
    </location>
</feature>
<dbReference type="FunFam" id="1.10.20.70:FF:000001">
    <property type="entry name" value="Cleavage stimulation factor subunit 2"/>
    <property type="match status" value="1"/>
</dbReference>
<evidence type="ECO:0000256" key="1">
    <source>
        <dbReference type="ARBA" id="ARBA00004123"/>
    </source>
</evidence>
<dbReference type="Gene3D" id="3.30.70.330">
    <property type="match status" value="1"/>
</dbReference>
<evidence type="ECO:0000256" key="2">
    <source>
        <dbReference type="ARBA" id="ARBA00022884"/>
    </source>
</evidence>
<dbReference type="InterPro" id="IPR026896">
    <property type="entry name" value="CSTF_C"/>
</dbReference>
<reference evidence="7" key="1">
    <citation type="submission" date="2019-05" db="EMBL/GenBank/DDBJ databases">
        <title>Annotation for the trematode Paragonimus heterotremus.</title>
        <authorList>
            <person name="Choi Y.-J."/>
        </authorList>
    </citation>
    <scope>NUCLEOTIDE SEQUENCE</scope>
    <source>
        <strain evidence="7">LC</strain>
    </source>
</reference>
<dbReference type="CDD" id="cd12398">
    <property type="entry name" value="RRM_CSTF2_RNA15_like"/>
    <property type="match status" value="1"/>
</dbReference>
<accession>A0A8J4WEE3</accession>
<evidence type="ECO:0000256" key="4">
    <source>
        <dbReference type="PROSITE-ProRule" id="PRU00176"/>
    </source>
</evidence>